<feature type="region of interest" description="Disordered" evidence="1">
    <location>
        <begin position="311"/>
        <end position="339"/>
    </location>
</feature>
<organism evidence="2 3">
    <name type="scientific">Trichosporon asahii var. asahii (strain CBS 8904)</name>
    <name type="common">Yeast</name>
    <dbReference type="NCBI Taxonomy" id="1220162"/>
    <lineage>
        <taxon>Eukaryota</taxon>
        <taxon>Fungi</taxon>
        <taxon>Dikarya</taxon>
        <taxon>Basidiomycota</taxon>
        <taxon>Agaricomycotina</taxon>
        <taxon>Tremellomycetes</taxon>
        <taxon>Trichosporonales</taxon>
        <taxon>Trichosporonaceae</taxon>
        <taxon>Trichosporon</taxon>
    </lineage>
</organism>
<feature type="region of interest" description="Disordered" evidence="1">
    <location>
        <begin position="112"/>
        <end position="147"/>
    </location>
</feature>
<feature type="compositionally biased region" description="Low complexity" evidence="1">
    <location>
        <begin position="228"/>
        <end position="244"/>
    </location>
</feature>
<dbReference type="HOGENOM" id="CLU_507332_0_0_1"/>
<feature type="compositionally biased region" description="Polar residues" evidence="1">
    <location>
        <begin position="312"/>
        <end position="324"/>
    </location>
</feature>
<evidence type="ECO:0000313" key="3">
    <source>
        <dbReference type="Proteomes" id="UP000006757"/>
    </source>
</evidence>
<protein>
    <submittedName>
        <fullName evidence="2">Uncharacterized protein</fullName>
    </submittedName>
</protein>
<evidence type="ECO:0000256" key="1">
    <source>
        <dbReference type="SAM" id="MobiDB-lite"/>
    </source>
</evidence>
<gene>
    <name evidence="2" type="ORF">A1Q2_01891</name>
</gene>
<proteinExistence type="predicted"/>
<feature type="region of interest" description="Disordered" evidence="1">
    <location>
        <begin position="1"/>
        <end position="20"/>
    </location>
</feature>
<keyword evidence="3" id="KW-1185">Reference proteome</keyword>
<dbReference type="EMBL" id="AMBO01000240">
    <property type="protein sequence ID" value="EKD03878.1"/>
    <property type="molecule type" value="Genomic_DNA"/>
</dbReference>
<dbReference type="InParanoid" id="K1W4S0"/>
<dbReference type="Proteomes" id="UP000006757">
    <property type="component" value="Unassembled WGS sequence"/>
</dbReference>
<name>K1W4S0_TRIAC</name>
<feature type="compositionally biased region" description="Pro residues" evidence="1">
    <location>
        <begin position="1"/>
        <end position="10"/>
    </location>
</feature>
<feature type="compositionally biased region" description="Low complexity" evidence="1">
    <location>
        <begin position="197"/>
        <end position="213"/>
    </location>
</feature>
<comment type="caution">
    <text evidence="2">The sequence shown here is derived from an EMBL/GenBank/DDBJ whole genome shotgun (WGS) entry which is preliminary data.</text>
</comment>
<sequence length="537" mass="58316">MRRPNAPPSPLAEDGRQDTRSTQLLLARLGSLSRRPRHLRLQVNIADLTNLDLDSCLDRISHHYLCLLTTLDDLVIDHHGAQRNRHSGTVCRGPARVLEDARSPAEIECEERRVSLSSTASDEPLRPQRMSYAGPLPSIPKSKGNEWKRRTAPVGMMGLSGMHTPPLSPKTPARRAGSPAALIGAAMLGQAGPTPPSSTAGSPTPFSTTPGRTVGRPVSARFARSNTPSISSPASSPAPSPSSAHKVRPWEKQLSGLSAAPERSDSLETTASAASTISTYSYDVQVVHAAKVSTHEGVLASPILGKAASLKSRPTSLSASTSRLSVPPSKPLDEEEEGEDSFLAYLNPAAGAEELEPILEIIKPTPTGDEKKEAEMLWLVENISGHQFYVPDSDVIAVSEGEHRRLRARENRHFWPVYASQLEFLSLRRRDIRRRHRATLAHSRGGETPSSLLVEFTDRFEYADDSHEPPLPGQHEAALNAAFRSLRKAEGLPAEDVVLSDDGGMVTLRSAEQVAGMLRGGWFECDEEFWEDAKASV</sequence>
<feature type="region of interest" description="Disordered" evidence="1">
    <location>
        <begin position="188"/>
        <end position="267"/>
    </location>
</feature>
<reference evidence="2 3" key="1">
    <citation type="journal article" date="2012" name="Eukaryot. Cell">
        <title>Genome sequence of the Trichosporon asahii environmental strain CBS 8904.</title>
        <authorList>
            <person name="Yang R.Y."/>
            <person name="Li H.T."/>
            <person name="Zhu H."/>
            <person name="Zhou G.P."/>
            <person name="Wang M."/>
            <person name="Wang L."/>
        </authorList>
    </citation>
    <scope>NUCLEOTIDE SEQUENCE [LARGE SCALE GENOMIC DNA]</scope>
    <source>
        <strain evidence="2 3">CBS 8904</strain>
    </source>
</reference>
<evidence type="ECO:0000313" key="2">
    <source>
        <dbReference type="EMBL" id="EKD03878.1"/>
    </source>
</evidence>
<dbReference type="AlphaFoldDB" id="K1W4S0"/>
<accession>K1W4S0</accession>